<dbReference type="AlphaFoldDB" id="G5BZD8"/>
<evidence type="ECO:0000256" key="6">
    <source>
        <dbReference type="ARBA" id="ARBA00023010"/>
    </source>
</evidence>
<comment type="subcellular location">
    <subcellularLocation>
        <location evidence="1">Nucleus</location>
        <location evidence="1">Nuclear pore complex</location>
    </subcellularLocation>
</comment>
<dbReference type="Proteomes" id="UP000006813">
    <property type="component" value="Unassembled WGS sequence"/>
</dbReference>
<dbReference type="InParanoid" id="G5BZD8"/>
<dbReference type="FunFam" id="1.20.5.170:FF:000040">
    <property type="entry name" value="Nuclear pore glycoprotein p62"/>
    <property type="match status" value="1"/>
</dbReference>
<proteinExistence type="inferred from homology"/>
<keyword evidence="6" id="KW-0811">Translocation</keyword>
<keyword evidence="4" id="KW-0509">mRNA transport</keyword>
<dbReference type="Pfam" id="PF05064">
    <property type="entry name" value="Nsp1_C"/>
    <property type="match status" value="1"/>
</dbReference>
<evidence type="ECO:0000256" key="5">
    <source>
        <dbReference type="ARBA" id="ARBA00022927"/>
    </source>
</evidence>
<dbReference type="InterPro" id="IPR026010">
    <property type="entry name" value="NSP1/NUP62"/>
</dbReference>
<evidence type="ECO:0000256" key="4">
    <source>
        <dbReference type="ARBA" id="ARBA00022816"/>
    </source>
</evidence>
<keyword evidence="3" id="KW-0813">Transport</keyword>
<dbReference type="GO" id="GO:0006405">
    <property type="term" value="P:RNA export from nucleus"/>
    <property type="evidence" value="ECO:0007669"/>
    <property type="project" value="TreeGrafter"/>
</dbReference>
<keyword evidence="8" id="KW-0539">Nucleus</keyword>
<evidence type="ECO:0000313" key="11">
    <source>
        <dbReference type="Proteomes" id="UP000006813"/>
    </source>
</evidence>
<organism evidence="10 11">
    <name type="scientific">Heterocephalus glaber</name>
    <name type="common">Naked mole rat</name>
    <dbReference type="NCBI Taxonomy" id="10181"/>
    <lineage>
        <taxon>Eukaryota</taxon>
        <taxon>Metazoa</taxon>
        <taxon>Chordata</taxon>
        <taxon>Craniata</taxon>
        <taxon>Vertebrata</taxon>
        <taxon>Euteleostomi</taxon>
        <taxon>Mammalia</taxon>
        <taxon>Eutheria</taxon>
        <taxon>Euarchontoglires</taxon>
        <taxon>Glires</taxon>
        <taxon>Rodentia</taxon>
        <taxon>Hystricomorpha</taxon>
        <taxon>Bathyergidae</taxon>
        <taxon>Heterocephalus</taxon>
    </lineage>
</organism>
<dbReference type="EMBL" id="JH172545">
    <property type="protein sequence ID" value="EHB14649.1"/>
    <property type="molecule type" value="Genomic_DNA"/>
</dbReference>
<dbReference type="InterPro" id="IPR007758">
    <property type="entry name" value="Nucleoporin_NSP1_C"/>
</dbReference>
<accession>G5BZD8</accession>
<keyword evidence="7" id="KW-0906">Nuclear pore complex</keyword>
<dbReference type="PANTHER" id="PTHR12084">
    <property type="entry name" value="NUCLEAR PORE GLYCOPROTEIN P62-RELATED"/>
    <property type="match status" value="1"/>
</dbReference>
<gene>
    <name evidence="10" type="ORF">GW7_12932</name>
</gene>
<dbReference type="Gene3D" id="1.20.5.170">
    <property type="match status" value="1"/>
</dbReference>
<sequence>MVTNLASHDIMLVLGQDLNLVSHWIPPTVPWWGIPHQFSWWGTVPWWGIPLSGKKLPVTFPLNLADNVPAEDPECQSSVVTPVMTYGQLDGLINKWSLEVEDQEKLFLHQATQVNAWDHILIKNGEKITALHREVEKVKLDQKRLGQELYFILSQKKESEDILTPAEESVDKSGPVYLLHADEKQERT</sequence>
<reference evidence="10 11" key="1">
    <citation type="journal article" date="2011" name="Nature">
        <title>Genome sequencing reveals insights into physiology and longevity of the naked mole rat.</title>
        <authorList>
            <person name="Kim E.B."/>
            <person name="Fang X."/>
            <person name="Fushan A.A."/>
            <person name="Huang Z."/>
            <person name="Lobanov A.V."/>
            <person name="Han L."/>
            <person name="Marino S.M."/>
            <person name="Sun X."/>
            <person name="Turanov A.A."/>
            <person name="Yang P."/>
            <person name="Yim S.H."/>
            <person name="Zhao X."/>
            <person name="Kasaikina M.V."/>
            <person name="Stoletzki N."/>
            <person name="Peng C."/>
            <person name="Polak P."/>
            <person name="Xiong Z."/>
            <person name="Kiezun A."/>
            <person name="Zhu Y."/>
            <person name="Chen Y."/>
            <person name="Kryukov G.V."/>
            <person name="Zhang Q."/>
            <person name="Peshkin L."/>
            <person name="Yang L."/>
            <person name="Bronson R.T."/>
            <person name="Buffenstein R."/>
            <person name="Wang B."/>
            <person name="Han C."/>
            <person name="Li Q."/>
            <person name="Chen L."/>
            <person name="Zhao W."/>
            <person name="Sunyaev S.R."/>
            <person name="Park T.J."/>
            <person name="Zhang G."/>
            <person name="Wang J."/>
            <person name="Gladyshev V.N."/>
        </authorList>
    </citation>
    <scope>NUCLEOTIDE SEQUENCE [LARGE SCALE GENOMIC DNA]</scope>
</reference>
<evidence type="ECO:0000256" key="8">
    <source>
        <dbReference type="ARBA" id="ARBA00023242"/>
    </source>
</evidence>
<dbReference type="GO" id="GO:0051028">
    <property type="term" value="P:mRNA transport"/>
    <property type="evidence" value="ECO:0007669"/>
    <property type="project" value="UniProtKB-KW"/>
</dbReference>
<evidence type="ECO:0000256" key="2">
    <source>
        <dbReference type="ARBA" id="ARBA00005911"/>
    </source>
</evidence>
<comment type="similarity">
    <text evidence="2">Belongs to the nucleoporin NSP1/NUP62 family.</text>
</comment>
<dbReference type="GO" id="GO:0006606">
    <property type="term" value="P:protein import into nucleus"/>
    <property type="evidence" value="ECO:0007669"/>
    <property type="project" value="TreeGrafter"/>
</dbReference>
<feature type="domain" description="Nucleoporin NSP1-like C-terminal" evidence="9">
    <location>
        <begin position="77"/>
        <end position="173"/>
    </location>
</feature>
<protein>
    <submittedName>
        <fullName evidence="10">Nuclear pore glycoprotein p62</fullName>
    </submittedName>
</protein>
<dbReference type="GO" id="GO:0017056">
    <property type="term" value="F:structural constituent of nuclear pore"/>
    <property type="evidence" value="ECO:0007669"/>
    <property type="project" value="InterPro"/>
</dbReference>
<evidence type="ECO:0000259" key="9">
    <source>
        <dbReference type="Pfam" id="PF05064"/>
    </source>
</evidence>
<dbReference type="GO" id="GO:0005543">
    <property type="term" value="F:phospholipid binding"/>
    <property type="evidence" value="ECO:0007669"/>
    <property type="project" value="TreeGrafter"/>
</dbReference>
<evidence type="ECO:0000256" key="1">
    <source>
        <dbReference type="ARBA" id="ARBA00004567"/>
    </source>
</evidence>
<evidence type="ECO:0000256" key="3">
    <source>
        <dbReference type="ARBA" id="ARBA00022448"/>
    </source>
</evidence>
<dbReference type="GO" id="GO:0044613">
    <property type="term" value="C:nuclear pore central transport channel"/>
    <property type="evidence" value="ECO:0007669"/>
    <property type="project" value="TreeGrafter"/>
</dbReference>
<evidence type="ECO:0000256" key="7">
    <source>
        <dbReference type="ARBA" id="ARBA00023132"/>
    </source>
</evidence>
<keyword evidence="5" id="KW-0653">Protein transport</keyword>
<name>G5BZD8_HETGA</name>
<dbReference type="PANTHER" id="PTHR12084:SF0">
    <property type="entry name" value="NUCLEAR PORE GLYCOPROTEIN P62"/>
    <property type="match status" value="1"/>
</dbReference>
<evidence type="ECO:0000313" key="10">
    <source>
        <dbReference type="EMBL" id="EHB14649.1"/>
    </source>
</evidence>
<dbReference type="STRING" id="10181.G5BZD8"/>
<dbReference type="eggNOG" id="KOG2196">
    <property type="taxonomic scope" value="Eukaryota"/>
</dbReference>